<evidence type="ECO:0000256" key="9">
    <source>
        <dbReference type="SAM" id="MobiDB-lite"/>
    </source>
</evidence>
<dbReference type="Pfam" id="PF01485">
    <property type="entry name" value="IBR"/>
    <property type="match status" value="1"/>
</dbReference>
<evidence type="ECO:0000313" key="11">
    <source>
        <dbReference type="EMBL" id="KAH6900610.1"/>
    </source>
</evidence>
<keyword evidence="6" id="KW-0863">Zinc-finger</keyword>
<dbReference type="Gene3D" id="1.20.120.1750">
    <property type="match status" value="1"/>
</dbReference>
<dbReference type="Proteomes" id="UP000777438">
    <property type="component" value="Unassembled WGS sequence"/>
</dbReference>
<dbReference type="AlphaFoldDB" id="A0A9P8WJ65"/>
<evidence type="ECO:0000256" key="8">
    <source>
        <dbReference type="ARBA" id="ARBA00022833"/>
    </source>
</evidence>
<name>A0A9P8WJ65_9HYPO</name>
<dbReference type="PROSITE" id="PS51873">
    <property type="entry name" value="TRIAD"/>
    <property type="match status" value="1"/>
</dbReference>
<gene>
    <name evidence="11" type="ORF">B0T10DRAFT_32449</name>
</gene>
<keyword evidence="5" id="KW-0677">Repeat</keyword>
<dbReference type="EC" id="2.3.2.31" evidence="2"/>
<feature type="compositionally biased region" description="Basic and acidic residues" evidence="9">
    <location>
        <begin position="435"/>
        <end position="447"/>
    </location>
</feature>
<evidence type="ECO:0000256" key="3">
    <source>
        <dbReference type="ARBA" id="ARBA00022679"/>
    </source>
</evidence>
<keyword evidence="8" id="KW-0862">Zinc</keyword>
<evidence type="ECO:0000256" key="5">
    <source>
        <dbReference type="ARBA" id="ARBA00022737"/>
    </source>
</evidence>
<reference evidence="11 12" key="1">
    <citation type="journal article" date="2021" name="Nat. Commun.">
        <title>Genetic determinants of endophytism in the Arabidopsis root mycobiome.</title>
        <authorList>
            <person name="Mesny F."/>
            <person name="Miyauchi S."/>
            <person name="Thiergart T."/>
            <person name="Pickel B."/>
            <person name="Atanasova L."/>
            <person name="Karlsson M."/>
            <person name="Huettel B."/>
            <person name="Barry K.W."/>
            <person name="Haridas S."/>
            <person name="Chen C."/>
            <person name="Bauer D."/>
            <person name="Andreopoulos W."/>
            <person name="Pangilinan J."/>
            <person name="LaButti K."/>
            <person name="Riley R."/>
            <person name="Lipzen A."/>
            <person name="Clum A."/>
            <person name="Drula E."/>
            <person name="Henrissat B."/>
            <person name="Kohler A."/>
            <person name="Grigoriev I.V."/>
            <person name="Martin F.M."/>
            <person name="Hacquard S."/>
        </authorList>
    </citation>
    <scope>NUCLEOTIDE SEQUENCE [LARGE SCALE GENOMIC DNA]</scope>
    <source>
        <strain evidence="11 12">MPI-CAGE-CH-0241</strain>
    </source>
</reference>
<comment type="caution">
    <text evidence="11">The sequence shown here is derived from an EMBL/GenBank/DDBJ whole genome shotgun (WGS) entry which is preliminary data.</text>
</comment>
<dbReference type="InterPro" id="IPR002867">
    <property type="entry name" value="IBR_dom"/>
</dbReference>
<evidence type="ECO:0000256" key="4">
    <source>
        <dbReference type="ARBA" id="ARBA00022723"/>
    </source>
</evidence>
<evidence type="ECO:0000256" key="7">
    <source>
        <dbReference type="ARBA" id="ARBA00022786"/>
    </source>
</evidence>
<feature type="compositionally biased region" description="Low complexity" evidence="9">
    <location>
        <begin position="499"/>
        <end position="508"/>
    </location>
</feature>
<dbReference type="CDD" id="cd22584">
    <property type="entry name" value="Rcat_RBR_unk"/>
    <property type="match status" value="1"/>
</dbReference>
<dbReference type="NCBIfam" id="TIGR01053">
    <property type="entry name" value="LSD1"/>
    <property type="match status" value="1"/>
</dbReference>
<organism evidence="11 12">
    <name type="scientific">Thelonectria olida</name>
    <dbReference type="NCBI Taxonomy" id="1576542"/>
    <lineage>
        <taxon>Eukaryota</taxon>
        <taxon>Fungi</taxon>
        <taxon>Dikarya</taxon>
        <taxon>Ascomycota</taxon>
        <taxon>Pezizomycotina</taxon>
        <taxon>Sordariomycetes</taxon>
        <taxon>Hypocreomycetidae</taxon>
        <taxon>Hypocreales</taxon>
        <taxon>Nectriaceae</taxon>
        <taxon>Thelonectria</taxon>
    </lineage>
</organism>
<dbReference type="GO" id="GO:0016567">
    <property type="term" value="P:protein ubiquitination"/>
    <property type="evidence" value="ECO:0007669"/>
    <property type="project" value="InterPro"/>
</dbReference>
<dbReference type="GO" id="GO:0061630">
    <property type="term" value="F:ubiquitin protein ligase activity"/>
    <property type="evidence" value="ECO:0007669"/>
    <property type="project" value="UniProtKB-EC"/>
</dbReference>
<keyword evidence="7" id="KW-0833">Ubl conjugation pathway</keyword>
<evidence type="ECO:0000259" key="10">
    <source>
        <dbReference type="PROSITE" id="PS51873"/>
    </source>
</evidence>
<accession>A0A9P8WJ65</accession>
<feature type="region of interest" description="Disordered" evidence="9">
    <location>
        <begin position="498"/>
        <end position="589"/>
    </location>
</feature>
<keyword evidence="4" id="KW-0479">Metal-binding</keyword>
<dbReference type="GO" id="GO:0008270">
    <property type="term" value="F:zinc ion binding"/>
    <property type="evidence" value="ECO:0007669"/>
    <property type="project" value="UniProtKB-KW"/>
</dbReference>
<protein>
    <recommendedName>
        <fullName evidence="2">RBR-type E3 ubiquitin transferase</fullName>
        <ecNumber evidence="2">2.3.2.31</ecNumber>
    </recommendedName>
</protein>
<keyword evidence="3" id="KW-0808">Transferase</keyword>
<dbReference type="SUPFAM" id="SSF57850">
    <property type="entry name" value="RING/U-box"/>
    <property type="match status" value="1"/>
</dbReference>
<feature type="compositionally biased region" description="Basic and acidic residues" evidence="9">
    <location>
        <begin position="548"/>
        <end position="583"/>
    </location>
</feature>
<dbReference type="PANTHER" id="PTHR11685">
    <property type="entry name" value="RBR FAMILY RING FINGER AND IBR DOMAIN-CONTAINING"/>
    <property type="match status" value="1"/>
</dbReference>
<evidence type="ECO:0000256" key="2">
    <source>
        <dbReference type="ARBA" id="ARBA00012251"/>
    </source>
</evidence>
<dbReference type="EMBL" id="JAGPYM010000001">
    <property type="protein sequence ID" value="KAH6900610.1"/>
    <property type="molecule type" value="Genomic_DNA"/>
</dbReference>
<dbReference type="SMART" id="SM00647">
    <property type="entry name" value="IBR"/>
    <property type="match status" value="1"/>
</dbReference>
<feature type="domain" description="RING-type" evidence="10">
    <location>
        <begin position="112"/>
        <end position="304"/>
    </location>
</feature>
<evidence type="ECO:0000256" key="6">
    <source>
        <dbReference type="ARBA" id="ARBA00022771"/>
    </source>
</evidence>
<comment type="catalytic activity">
    <reaction evidence="1">
        <text>[E2 ubiquitin-conjugating enzyme]-S-ubiquitinyl-L-cysteine + [acceptor protein]-L-lysine = [E2 ubiquitin-conjugating enzyme]-L-cysteine + [acceptor protein]-N(6)-ubiquitinyl-L-lysine.</text>
        <dbReference type="EC" id="2.3.2.31"/>
    </reaction>
</comment>
<dbReference type="CDD" id="cd20335">
    <property type="entry name" value="BRcat_RBR"/>
    <property type="match status" value="1"/>
</dbReference>
<keyword evidence="12" id="KW-1185">Reference proteome</keyword>
<evidence type="ECO:0000313" key="12">
    <source>
        <dbReference type="Proteomes" id="UP000777438"/>
    </source>
</evidence>
<proteinExistence type="predicted"/>
<evidence type="ECO:0000256" key="1">
    <source>
        <dbReference type="ARBA" id="ARBA00001798"/>
    </source>
</evidence>
<feature type="region of interest" description="Disordered" evidence="9">
    <location>
        <begin position="384"/>
        <end position="447"/>
    </location>
</feature>
<dbReference type="OrthoDB" id="10009520at2759"/>
<dbReference type="InterPro" id="IPR031127">
    <property type="entry name" value="E3_UB_ligase_RBR"/>
</dbReference>
<sequence>MAKQGTFPLDSVHPELVDLMLQGDVFPEGDEEELSEDMLAEAVGVAVSLTEYEQQLELLSRFMAHEEIAQHGLRHPQIQNTDLGLALTSDERVLVRRGLPEPEKGDPPAPNNVGECIICTEAAHLTIPCDCAYCFPCLRELLRGGLQSEQTFPPRCCQPIEEATVHLARQPGLVHLFRMCEVEFSSPAMDRLYCYDGQCATFIPRPIEEGCPACGRHTCAHCGRKAHPGHPCGAGPQEGEEETEDVWAVMDENGVINCPGCGRMLDLIDGCNHITCSCGEEFCYLCGVEWHTCRCPSHAHHERRRRVADRPGAKPRRWRRTIRVITGREAELHTPRQIPQLRPWPGSEPLAWSLPRRRMRGFLRPLVRAADALAEQQRREEIRLGQRELPAPPQQLQIEAPQAPRNSSEGQQRRGLLPEAPQDSFEEQPQGLVPEDPRAPLDPFDNHWDDMNLEMARIQEAEQLTGQNPDVEADHVVPETPNTLVPLNMAMQRARDYSDFSYSDSSSESSEEETHVRERSRRARRSGHVHGHGRHSGHSSHSRHSRHDGHSSHGEHSSRRRERAVDRHRDRSDRRPERQRNRETQGNTRSVLLQGVAAVVESLREVVGVASFIRAREAWEREVREERHRARRRARRR</sequence>
<dbReference type="InterPro" id="IPR044066">
    <property type="entry name" value="TRIAD_supradom"/>
</dbReference>
<feature type="compositionally biased region" description="Basic residues" evidence="9">
    <location>
        <begin position="518"/>
        <end position="547"/>
    </location>
</feature>